<dbReference type="Proteomes" id="UP000244189">
    <property type="component" value="Unassembled WGS sequence"/>
</dbReference>
<proteinExistence type="predicted"/>
<evidence type="ECO:0000256" key="2">
    <source>
        <dbReference type="SAM" id="SignalP"/>
    </source>
</evidence>
<keyword evidence="5" id="KW-1185">Reference proteome</keyword>
<comment type="caution">
    <text evidence="4">The sequence shown here is derived from an EMBL/GenBank/DDBJ whole genome shotgun (WGS) entry which is preliminary data.</text>
</comment>
<reference evidence="4 5" key="1">
    <citation type="submission" date="2018-04" db="EMBL/GenBank/DDBJ databases">
        <title>Genomic Encyclopedia of Type Strains, Phase III (KMG-III): the genomes of soil and plant-associated and newly described type strains.</title>
        <authorList>
            <person name="Whitman W."/>
        </authorList>
    </citation>
    <scope>NUCLEOTIDE SEQUENCE [LARGE SCALE GENOMIC DNA]</scope>
    <source>
        <strain evidence="4 5">MA101b</strain>
    </source>
</reference>
<dbReference type="PANTHER" id="PTHR22901">
    <property type="entry name" value="SIALATE O-ACETYLESTERASE"/>
    <property type="match status" value="1"/>
</dbReference>
<dbReference type="GO" id="GO:0005975">
    <property type="term" value="P:carbohydrate metabolic process"/>
    <property type="evidence" value="ECO:0007669"/>
    <property type="project" value="TreeGrafter"/>
</dbReference>
<dbReference type="SUPFAM" id="SSF49785">
    <property type="entry name" value="Galactose-binding domain-like"/>
    <property type="match status" value="1"/>
</dbReference>
<dbReference type="InterPro" id="IPR039329">
    <property type="entry name" value="SIAE"/>
</dbReference>
<keyword evidence="2" id="KW-0732">Signal</keyword>
<evidence type="ECO:0000313" key="4">
    <source>
        <dbReference type="EMBL" id="PTQ59882.1"/>
    </source>
</evidence>
<dbReference type="Gene3D" id="3.40.50.1110">
    <property type="entry name" value="SGNH hydrolase"/>
    <property type="match status" value="2"/>
</dbReference>
<evidence type="ECO:0000313" key="5">
    <source>
        <dbReference type="Proteomes" id="UP000244189"/>
    </source>
</evidence>
<dbReference type="SUPFAM" id="SSF52266">
    <property type="entry name" value="SGNH hydrolase"/>
    <property type="match status" value="1"/>
</dbReference>
<dbReference type="RefSeq" id="WP_107958663.1">
    <property type="nucleotide sequence ID" value="NZ_QAOG01000004.1"/>
</dbReference>
<dbReference type="InterPro" id="IPR036514">
    <property type="entry name" value="SGNH_hydro_sf"/>
</dbReference>
<name>A0A2T5GKN3_9SPHN</name>
<dbReference type="InterPro" id="IPR008979">
    <property type="entry name" value="Galactose-bd-like_sf"/>
</dbReference>
<dbReference type="GO" id="GO:0001681">
    <property type="term" value="F:sialate O-acetylesterase activity"/>
    <property type="evidence" value="ECO:0007669"/>
    <property type="project" value="InterPro"/>
</dbReference>
<dbReference type="PANTHER" id="PTHR22901:SF0">
    <property type="entry name" value="SIALATE O-ACETYLESTERASE"/>
    <property type="match status" value="1"/>
</dbReference>
<feature type="domain" description="Sialate O-acetylesterase" evidence="3">
    <location>
        <begin position="423"/>
        <end position="549"/>
    </location>
</feature>
<evidence type="ECO:0000256" key="1">
    <source>
        <dbReference type="ARBA" id="ARBA00022801"/>
    </source>
</evidence>
<sequence length="661" mass="68820">MITYQSTSRAASTILSGIAASFVTIGLATAAVAAAPDTAPSLDGLVGDHGVVQRGQPIVLRGRSMPGRPVTARLSTRTSTATADRNGRFTLRLEPLAAGGPYDLTLTDSNGVTTVRDLLIGDVFLCSGQSNMELPVNAAQDLIPDAHPALDDQLRLVTIPKATSETPLARFAAMPRWAAAGPDTVPGFSAACFYMVQALRRSEGVPIGAIHASWGGSRISAWMSDTALRSAGLARAADLLALHATDPVAAERGASTIWEDWWRRGTGDAPGREPWQPDAAIDWKPVPRIGNFEQWGVPALADYNGMVWYQRVVTLTAAQARGAATLAIGVVDDADRTWVNGIGVGGNSNAGRARVYPLPAGLLKAGRNVITVNDDDVYAFGGMTGPAETMMLTLADGSAVPIGDGWRYAIAKRVAGNAPRSPWDDINGAGTLYNGMIAPIGATALAGIAWYQGESDTGLPGYETRLAAMTRGWRQQFGAPAIPLAIAQLANYGTPPIAPGESGWAEVREAQRLMAARDGHAGVAVTIDLGDPLDIHPGEKHAVGQRLARVLRPLAYGARAPAGPGIASASRAPGGGVTLRFTGVTGALHAQAARGPIGFELCGAEVGSCRYADGVAQGDRVTLAADGKPVVRVRYAWADSPVVNLADDAQLPVGPFEIVLP</sequence>
<evidence type="ECO:0000259" key="3">
    <source>
        <dbReference type="Pfam" id="PF03629"/>
    </source>
</evidence>
<dbReference type="Pfam" id="PF03629">
    <property type="entry name" value="SASA"/>
    <property type="match status" value="1"/>
</dbReference>
<feature type="signal peptide" evidence="2">
    <location>
        <begin position="1"/>
        <end position="30"/>
    </location>
</feature>
<dbReference type="EMBL" id="QAOG01000004">
    <property type="protein sequence ID" value="PTQ59882.1"/>
    <property type="molecule type" value="Genomic_DNA"/>
</dbReference>
<feature type="chain" id="PRO_5015705198" evidence="2">
    <location>
        <begin position="31"/>
        <end position="661"/>
    </location>
</feature>
<organism evidence="4 5">
    <name type="scientific">Sphingomonas aurantiaca</name>
    <dbReference type="NCBI Taxonomy" id="185949"/>
    <lineage>
        <taxon>Bacteria</taxon>
        <taxon>Pseudomonadati</taxon>
        <taxon>Pseudomonadota</taxon>
        <taxon>Alphaproteobacteria</taxon>
        <taxon>Sphingomonadales</taxon>
        <taxon>Sphingomonadaceae</taxon>
        <taxon>Sphingomonas</taxon>
    </lineage>
</organism>
<keyword evidence="1" id="KW-0378">Hydrolase</keyword>
<dbReference type="InterPro" id="IPR013783">
    <property type="entry name" value="Ig-like_fold"/>
</dbReference>
<dbReference type="InterPro" id="IPR005181">
    <property type="entry name" value="SASA"/>
</dbReference>
<dbReference type="Gene3D" id="2.60.40.10">
    <property type="entry name" value="Immunoglobulins"/>
    <property type="match status" value="1"/>
</dbReference>
<dbReference type="AlphaFoldDB" id="A0A2T5GKN3"/>
<protein>
    <submittedName>
        <fullName evidence="4">Sialate O-acetylesterase</fullName>
    </submittedName>
</protein>
<accession>A0A2T5GKN3</accession>
<gene>
    <name evidence="4" type="ORF">C8J26_2736</name>
</gene>